<dbReference type="PANTHER" id="PTHR42847">
    <property type="entry name" value="ALKANESULFONATE MONOOXYGENASE"/>
    <property type="match status" value="1"/>
</dbReference>
<dbReference type="NCBIfam" id="TIGR03560">
    <property type="entry name" value="F420_Rv1855c"/>
    <property type="match status" value="1"/>
</dbReference>
<dbReference type="Proteomes" id="UP000510682">
    <property type="component" value="Chromosome"/>
</dbReference>
<evidence type="ECO:0000313" key="6">
    <source>
        <dbReference type="EMBL" id="QLL05500.1"/>
    </source>
</evidence>
<dbReference type="SUPFAM" id="SSF51679">
    <property type="entry name" value="Bacterial luciferase-like"/>
    <property type="match status" value="1"/>
</dbReference>
<dbReference type="InterPro" id="IPR050172">
    <property type="entry name" value="SsuD_RutA_monooxygenase"/>
</dbReference>
<name>A0A7D6IJK8_9MYCO</name>
<dbReference type="KEGG" id="mgor:H0P51_16730"/>
<sequence>MEIGIHYIDFLPNNPERLAPTLAATAKAAEELGATMFSCGDHFFQVENLGLLDVTGVGQADDPYLEGYTSLGFIAGQTSTIALAMLVTGVTYRHPGVLAKTISTLDILSQGRATLGIGAAWYQREHLALGVPFPRARTRLEMLEETLQICRQMWSPNNGPYTGKHYHLAETICEPQPLGPLPILVGGDGKTTTLLAARYGDAWNSVASPEQLPQQLDTLRRHCDAVGRDFATLRLTAGLFTNPFDDLDGYLATLERYAALGIELVNVGPFPGDPDPEGFVRRVGERIIPVANQFE</sequence>
<protein>
    <submittedName>
        <fullName evidence="6">LLM class F420-dependent oxidoreductase</fullName>
    </submittedName>
</protein>
<keyword evidence="2" id="KW-0288">FMN</keyword>
<dbReference type="GO" id="GO:0008726">
    <property type="term" value="F:alkanesulfonate monooxygenase activity"/>
    <property type="evidence" value="ECO:0007669"/>
    <property type="project" value="TreeGrafter"/>
</dbReference>
<keyword evidence="1" id="KW-0285">Flavoprotein</keyword>
<dbReference type="Pfam" id="PF00296">
    <property type="entry name" value="Bac_luciferase"/>
    <property type="match status" value="1"/>
</dbReference>
<gene>
    <name evidence="6" type="ORF">H0P51_16730</name>
</gene>
<keyword evidence="4" id="KW-0503">Monooxygenase</keyword>
<dbReference type="AlphaFoldDB" id="A0A7D6IJK8"/>
<reference evidence="6" key="1">
    <citation type="submission" date="2020-07" db="EMBL/GenBank/DDBJ databases">
        <title>Description of Mycobacterium gordonae subsp. intergordonae subsp.nov. and Mycobacterium gordonae subsp. gordonae subsp. nov.</title>
        <authorList>
            <person name="Huang H."/>
        </authorList>
    </citation>
    <scope>NUCLEOTIDE SEQUENCE [LARGE SCALE GENOMIC DNA]</scope>
    <source>
        <strain evidence="6">24T</strain>
    </source>
</reference>
<dbReference type="GO" id="GO:0046306">
    <property type="term" value="P:alkanesulfonate catabolic process"/>
    <property type="evidence" value="ECO:0007669"/>
    <property type="project" value="TreeGrafter"/>
</dbReference>
<evidence type="ECO:0000256" key="3">
    <source>
        <dbReference type="ARBA" id="ARBA00023002"/>
    </source>
</evidence>
<keyword evidence="7" id="KW-1185">Reference proteome</keyword>
<dbReference type="RefSeq" id="WP_180913910.1">
    <property type="nucleotide sequence ID" value="NZ_CP059165.1"/>
</dbReference>
<evidence type="ECO:0000256" key="1">
    <source>
        <dbReference type="ARBA" id="ARBA00022630"/>
    </source>
</evidence>
<keyword evidence="3" id="KW-0560">Oxidoreductase</keyword>
<evidence type="ECO:0000256" key="2">
    <source>
        <dbReference type="ARBA" id="ARBA00022643"/>
    </source>
</evidence>
<proteinExistence type="predicted"/>
<evidence type="ECO:0000313" key="7">
    <source>
        <dbReference type="Proteomes" id="UP000510682"/>
    </source>
</evidence>
<dbReference type="PANTHER" id="PTHR42847:SF8">
    <property type="entry name" value="CONSERVED PROTEIN"/>
    <property type="match status" value="1"/>
</dbReference>
<organism evidence="6 7">
    <name type="scientific">Mycobacterium vicinigordonae</name>
    <dbReference type="NCBI Taxonomy" id="1719132"/>
    <lineage>
        <taxon>Bacteria</taxon>
        <taxon>Bacillati</taxon>
        <taxon>Actinomycetota</taxon>
        <taxon>Actinomycetes</taxon>
        <taxon>Mycobacteriales</taxon>
        <taxon>Mycobacteriaceae</taxon>
        <taxon>Mycobacterium</taxon>
    </lineage>
</organism>
<dbReference type="Gene3D" id="3.20.20.30">
    <property type="entry name" value="Luciferase-like domain"/>
    <property type="match status" value="1"/>
</dbReference>
<accession>A0A7D6IJK8</accession>
<dbReference type="InterPro" id="IPR036661">
    <property type="entry name" value="Luciferase-like_sf"/>
</dbReference>
<evidence type="ECO:0000259" key="5">
    <source>
        <dbReference type="Pfam" id="PF00296"/>
    </source>
</evidence>
<dbReference type="InterPro" id="IPR011251">
    <property type="entry name" value="Luciferase-like_dom"/>
</dbReference>
<dbReference type="EMBL" id="CP059165">
    <property type="protein sequence ID" value="QLL05500.1"/>
    <property type="molecule type" value="Genomic_DNA"/>
</dbReference>
<feature type="domain" description="Luciferase-like" evidence="5">
    <location>
        <begin position="22"/>
        <end position="241"/>
    </location>
</feature>
<dbReference type="InterPro" id="IPR019952">
    <property type="entry name" value="F420_OxRdatse_Rv1855c_pred"/>
</dbReference>
<evidence type="ECO:0000256" key="4">
    <source>
        <dbReference type="ARBA" id="ARBA00023033"/>
    </source>
</evidence>
<reference evidence="6" key="2">
    <citation type="submission" date="2020-07" db="EMBL/GenBank/DDBJ databases">
        <authorList>
            <person name="Yu X."/>
        </authorList>
    </citation>
    <scope>NUCLEOTIDE SEQUENCE [LARGE SCALE GENOMIC DNA]</scope>
    <source>
        <strain evidence="6">24T</strain>
    </source>
</reference>